<evidence type="ECO:0000256" key="4">
    <source>
        <dbReference type="ARBA" id="ARBA00022729"/>
    </source>
</evidence>
<dbReference type="Gene3D" id="2.60.40.760">
    <property type="entry name" value="Expansin, cellulose-binding-like domain"/>
    <property type="match status" value="1"/>
</dbReference>
<evidence type="ECO:0000313" key="11">
    <source>
        <dbReference type="EMBL" id="AQK78299.1"/>
    </source>
</evidence>
<feature type="domain" description="Expansin-like EG45" evidence="9">
    <location>
        <begin position="60"/>
        <end position="171"/>
    </location>
</feature>
<dbReference type="GeneID" id="103630843"/>
<dbReference type="EnsemblPlants" id="Zm00001eb260840_T001">
    <property type="protein sequence ID" value="Zm00001eb260840_P001"/>
    <property type="gene ID" value="Zm00001eb260840"/>
</dbReference>
<dbReference type="PaxDb" id="4577-GRMZM2G126196_P01"/>
<dbReference type="InterPro" id="IPR036749">
    <property type="entry name" value="Expansin_CBD_sf"/>
</dbReference>
<evidence type="ECO:0000256" key="5">
    <source>
        <dbReference type="ARBA" id="ARBA00023136"/>
    </source>
</evidence>
<dbReference type="GO" id="GO:0005576">
    <property type="term" value="C:extracellular region"/>
    <property type="evidence" value="ECO:0007669"/>
    <property type="project" value="InterPro"/>
</dbReference>
<reference evidence="12" key="4">
    <citation type="submission" date="2021-05" db="UniProtKB">
        <authorList>
            <consortium name="EnsemblPlants"/>
        </authorList>
    </citation>
    <scope>IDENTIFICATION</scope>
    <source>
        <strain evidence="12">cv. B73</strain>
    </source>
</reference>
<dbReference type="SUPFAM" id="SSF50685">
    <property type="entry name" value="Barwin-like endoglucanases"/>
    <property type="match status" value="1"/>
</dbReference>
<dbReference type="EMBL" id="CM000782">
    <property type="protein sequence ID" value="AQK78299.1"/>
    <property type="molecule type" value="Genomic_DNA"/>
</dbReference>
<dbReference type="PRINTS" id="PR01225">
    <property type="entry name" value="EXPANSNFAMLY"/>
</dbReference>
<evidence type="ECO:0000256" key="3">
    <source>
        <dbReference type="ARBA" id="ARBA00022525"/>
    </source>
</evidence>
<dbReference type="OrthoDB" id="5823761at2759"/>
<evidence type="ECO:0000259" key="10">
    <source>
        <dbReference type="PROSITE" id="PS50843"/>
    </source>
</evidence>
<evidence type="ECO:0000256" key="6">
    <source>
        <dbReference type="ARBA" id="ARBA00023180"/>
    </source>
</evidence>
<evidence type="ECO:0000313" key="12">
    <source>
        <dbReference type="EnsemblPlants" id="Zm00001eb260840_P001"/>
    </source>
</evidence>
<dbReference type="Pfam" id="PF01357">
    <property type="entry name" value="Expansin_C"/>
    <property type="match status" value="1"/>
</dbReference>
<feature type="signal peptide" evidence="8">
    <location>
        <begin position="1"/>
        <end position="35"/>
    </location>
</feature>
<keyword evidence="7 8" id="KW-0961">Cell wall biogenesis/degradation</keyword>
<dbReference type="eggNOG" id="ENOG502QQNJ">
    <property type="taxonomic scope" value="Eukaryota"/>
</dbReference>
<comment type="similarity">
    <text evidence="1 8">Belongs to the expansin family. Expansin A subfamily.</text>
</comment>
<dbReference type="SMART" id="SM00837">
    <property type="entry name" value="DPBB_1"/>
    <property type="match status" value="1"/>
</dbReference>
<dbReference type="STRING" id="4577.A0A1D6LEA6"/>
<dbReference type="InterPro" id="IPR007117">
    <property type="entry name" value="Expansin_CBD"/>
</dbReference>
<keyword evidence="13" id="KW-1185">Reference proteome</keyword>
<keyword evidence="5" id="KW-0472">Membrane</keyword>
<accession>A0A1D6LEA6</accession>
<dbReference type="PANTHER" id="PTHR31867">
    <property type="entry name" value="EXPANSIN-A15"/>
    <property type="match status" value="1"/>
</dbReference>
<dbReference type="Gramene" id="Zm00001eb260840_T001">
    <property type="protein sequence ID" value="Zm00001eb260840_P001"/>
    <property type="gene ID" value="Zm00001eb260840"/>
</dbReference>
<name>A0A1D6LEA6_MAIZE</name>
<dbReference type="Proteomes" id="UP000007305">
    <property type="component" value="Chromosome 6"/>
</dbReference>
<dbReference type="SMR" id="A0A1D6LEA6"/>
<gene>
    <name evidence="12" type="primary">LOC103630843</name>
    <name evidence="11" type="ORF">ZEAMMB73_Zm00001d035083</name>
</gene>
<dbReference type="GO" id="GO:0009664">
    <property type="term" value="P:plant-type cell wall organization"/>
    <property type="evidence" value="ECO:0007669"/>
    <property type="project" value="InterPro"/>
</dbReference>
<dbReference type="RefSeq" id="XP_008650117.2">
    <property type="nucleotide sequence ID" value="XM_008651895.3"/>
</dbReference>
<dbReference type="CDD" id="cd22274">
    <property type="entry name" value="DPBB_EXPA_N"/>
    <property type="match status" value="1"/>
</dbReference>
<keyword evidence="4 8" id="KW-0732">Signal</keyword>
<evidence type="ECO:0000313" key="13">
    <source>
        <dbReference type="Proteomes" id="UP000007305"/>
    </source>
</evidence>
<reference evidence="12" key="3">
    <citation type="submission" date="2019-07" db="EMBL/GenBank/DDBJ databases">
        <authorList>
            <person name="Seetharam A."/>
            <person name="Woodhouse M."/>
            <person name="Cannon E."/>
        </authorList>
    </citation>
    <scope>NUCLEOTIDE SEQUENCE [LARGE SCALE GENOMIC DNA]</scope>
    <source>
        <strain evidence="12">cv. B73</strain>
    </source>
</reference>
<dbReference type="AlphaFoldDB" id="A0A1D6LEA6"/>
<feature type="domain" description="Expansin-like CBD" evidence="10">
    <location>
        <begin position="182"/>
        <end position="273"/>
    </location>
</feature>
<comment type="function">
    <text evidence="8">Causes loosening and extension of plant cell walls by disrupting non-covalent bonding between cellulose microfibrils and matrix glucans. No enzymatic activity has been found.</text>
</comment>
<keyword evidence="6" id="KW-0325">Glycoprotein</keyword>
<evidence type="ECO:0000259" key="9">
    <source>
        <dbReference type="PROSITE" id="PS50842"/>
    </source>
</evidence>
<dbReference type="PROSITE" id="PS50842">
    <property type="entry name" value="EXPANSIN_EG45"/>
    <property type="match status" value="1"/>
</dbReference>
<keyword evidence="2 8" id="KW-0134">Cell wall</keyword>
<evidence type="ECO:0000256" key="2">
    <source>
        <dbReference type="ARBA" id="ARBA00022512"/>
    </source>
</evidence>
<organism evidence="11">
    <name type="scientific">Zea mays</name>
    <name type="common">Maize</name>
    <dbReference type="NCBI Taxonomy" id="4577"/>
    <lineage>
        <taxon>Eukaryota</taxon>
        <taxon>Viridiplantae</taxon>
        <taxon>Streptophyta</taxon>
        <taxon>Embryophyta</taxon>
        <taxon>Tracheophyta</taxon>
        <taxon>Spermatophyta</taxon>
        <taxon>Magnoliopsida</taxon>
        <taxon>Liliopsida</taxon>
        <taxon>Poales</taxon>
        <taxon>Poaceae</taxon>
        <taxon>PACMAD clade</taxon>
        <taxon>Panicoideae</taxon>
        <taxon>Andropogonodae</taxon>
        <taxon>Andropogoneae</taxon>
        <taxon>Tripsacinae</taxon>
        <taxon>Zea</taxon>
    </lineage>
</organism>
<dbReference type="InterPro" id="IPR002963">
    <property type="entry name" value="Expansin"/>
</dbReference>
<dbReference type="Gene3D" id="2.40.40.10">
    <property type="entry name" value="RlpA-like domain"/>
    <property type="match status" value="1"/>
</dbReference>
<dbReference type="Pfam" id="PF03330">
    <property type="entry name" value="DPBB_1"/>
    <property type="match status" value="1"/>
</dbReference>
<comment type="subcellular location">
    <subcellularLocation>
        <location evidence="8">Secreted</location>
        <location evidence="8">Cell wall</location>
    </subcellularLocation>
    <subcellularLocation>
        <location evidence="8">Membrane</location>
        <topology evidence="8">Peripheral membrane protein</topology>
    </subcellularLocation>
</comment>
<sequence length="277" mass="29590">MDTSASSSSSPPPSSFAAAVAALLLLLLLPALSSGGDDWQQWQDAHATFYGDETGAETMQGACGYGDLFQQGYGLETTALSVALFNEGWSCGGCYEVRCQGSAYCASGSAVTVTATNLCPANYSKPSGNWCNPPQRHFDLSKPMFLRLVTDFRVGIVPVRYRRVACGGRRGGVRFEMRGNRWWVAVLVFNVAGAGEVRAVAARRDDDDSGGARQGQYYWADMARSWGQVWTTGDGSWSVGQGLSFRVVAGDGRALVIDGAVPPGWAFGQSFEGKGQF</sequence>
<evidence type="ECO:0000256" key="8">
    <source>
        <dbReference type="RuleBase" id="RU365023"/>
    </source>
</evidence>
<reference evidence="13" key="1">
    <citation type="journal article" date="2009" name="Science">
        <title>The B73 maize genome: complexity, diversity, and dynamics.</title>
        <authorList>
            <person name="Schnable P.S."/>
            <person name="Ware D."/>
            <person name="Fulton R.S."/>
            <person name="Stein J.C."/>
            <person name="Wei F."/>
            <person name="Pasternak S."/>
            <person name="Liang C."/>
            <person name="Zhang J."/>
            <person name="Fulton L."/>
            <person name="Graves T.A."/>
            <person name="Minx P."/>
            <person name="Reily A.D."/>
            <person name="Courtney L."/>
            <person name="Kruchowski S.S."/>
            <person name="Tomlinson C."/>
            <person name="Strong C."/>
            <person name="Delehaunty K."/>
            <person name="Fronick C."/>
            <person name="Courtney B."/>
            <person name="Rock S.M."/>
            <person name="Belter E."/>
            <person name="Du F."/>
            <person name="Kim K."/>
            <person name="Abbott R.M."/>
            <person name="Cotton M."/>
            <person name="Levy A."/>
            <person name="Marchetto P."/>
            <person name="Ochoa K."/>
            <person name="Jackson S.M."/>
            <person name="Gillam B."/>
            <person name="Chen W."/>
            <person name="Yan L."/>
            <person name="Higginbotham J."/>
            <person name="Cardenas M."/>
            <person name="Waligorski J."/>
            <person name="Applebaum E."/>
            <person name="Phelps L."/>
            <person name="Falcone J."/>
            <person name="Kanchi K."/>
            <person name="Thane T."/>
            <person name="Scimone A."/>
            <person name="Thane N."/>
            <person name="Henke J."/>
            <person name="Wang T."/>
            <person name="Ruppert J."/>
            <person name="Shah N."/>
            <person name="Rotter K."/>
            <person name="Hodges J."/>
            <person name="Ingenthron E."/>
            <person name="Cordes M."/>
            <person name="Kohlberg S."/>
            <person name="Sgro J."/>
            <person name="Delgado B."/>
            <person name="Mead K."/>
            <person name="Chinwalla A."/>
            <person name="Leonard S."/>
            <person name="Crouse K."/>
            <person name="Collura K."/>
            <person name="Kudrna D."/>
            <person name="Currie J."/>
            <person name="He R."/>
            <person name="Angelova A."/>
            <person name="Rajasekar S."/>
            <person name="Mueller T."/>
            <person name="Lomeli R."/>
            <person name="Scara G."/>
            <person name="Ko A."/>
            <person name="Delaney K."/>
            <person name="Wissotski M."/>
            <person name="Lopez G."/>
            <person name="Campos D."/>
            <person name="Braidotti M."/>
            <person name="Ashley E."/>
            <person name="Golser W."/>
            <person name="Kim H."/>
            <person name="Lee S."/>
            <person name="Lin J."/>
            <person name="Dujmic Z."/>
            <person name="Kim W."/>
            <person name="Talag J."/>
            <person name="Zuccolo A."/>
            <person name="Fan C."/>
            <person name="Sebastian A."/>
            <person name="Kramer M."/>
            <person name="Spiegel L."/>
            <person name="Nascimento L."/>
            <person name="Zutavern T."/>
            <person name="Miller B."/>
            <person name="Ambroise C."/>
            <person name="Muller S."/>
            <person name="Spooner W."/>
            <person name="Narechania A."/>
            <person name="Ren L."/>
            <person name="Wei S."/>
            <person name="Kumari S."/>
            <person name="Faga B."/>
            <person name="Levy M.J."/>
            <person name="McMahan L."/>
            <person name="Van Buren P."/>
            <person name="Vaughn M.W."/>
            <person name="Ying K."/>
            <person name="Yeh C.-T."/>
            <person name="Emrich S.J."/>
            <person name="Jia Y."/>
            <person name="Kalyanaraman A."/>
            <person name="Hsia A.-P."/>
            <person name="Barbazuk W.B."/>
            <person name="Baucom R.S."/>
            <person name="Brutnell T.P."/>
            <person name="Carpita N.C."/>
            <person name="Chaparro C."/>
            <person name="Chia J.-M."/>
            <person name="Deragon J.-M."/>
            <person name="Estill J.C."/>
            <person name="Fu Y."/>
            <person name="Jeddeloh J.A."/>
            <person name="Han Y."/>
            <person name="Lee H."/>
            <person name="Li P."/>
            <person name="Lisch D.R."/>
            <person name="Liu S."/>
            <person name="Liu Z."/>
            <person name="Nagel D.H."/>
            <person name="McCann M.C."/>
            <person name="SanMiguel P."/>
            <person name="Myers A.M."/>
            <person name="Nettleton D."/>
            <person name="Nguyen J."/>
            <person name="Penning B.W."/>
            <person name="Ponnala L."/>
            <person name="Schneider K.L."/>
            <person name="Schwartz D.C."/>
            <person name="Sharma A."/>
            <person name="Soderlund C."/>
            <person name="Springer N.M."/>
            <person name="Sun Q."/>
            <person name="Wang H."/>
            <person name="Waterman M."/>
            <person name="Westerman R."/>
            <person name="Wolfgruber T.K."/>
            <person name="Yang L."/>
            <person name="Yu Y."/>
            <person name="Zhang L."/>
            <person name="Zhou S."/>
            <person name="Zhu Q."/>
            <person name="Bennetzen J.L."/>
            <person name="Dawe R.K."/>
            <person name="Jiang J."/>
            <person name="Jiang N."/>
            <person name="Presting G.G."/>
            <person name="Wessler S.R."/>
            <person name="Aluru S."/>
            <person name="Martienssen R.A."/>
            <person name="Clifton S.W."/>
            <person name="McCombie W.R."/>
            <person name="Wing R.A."/>
            <person name="Wilson R.K."/>
        </authorList>
    </citation>
    <scope>NUCLEOTIDE SEQUENCE [LARGE SCALE GENOMIC DNA]</scope>
    <source>
        <strain evidence="13">cv. B73</strain>
    </source>
</reference>
<feature type="chain" id="PRO_5010806540" description="Expansin" evidence="8">
    <location>
        <begin position="36"/>
        <end position="277"/>
    </location>
</feature>
<dbReference type="OMA" id="SWGQVWT"/>
<proteinExistence type="inferred from homology"/>
<evidence type="ECO:0000256" key="1">
    <source>
        <dbReference type="ARBA" id="ARBA00005392"/>
    </source>
</evidence>
<dbReference type="GO" id="GO:0016020">
    <property type="term" value="C:membrane"/>
    <property type="evidence" value="ECO:0007669"/>
    <property type="project" value="UniProtKB-SubCell"/>
</dbReference>
<reference evidence="11" key="2">
    <citation type="submission" date="2015-12" db="EMBL/GenBank/DDBJ databases">
        <title>Update maize B73 reference genome by single molecule sequencing technologies.</title>
        <authorList>
            <consortium name="Maize Genome Sequencing Project"/>
            <person name="Ware D."/>
        </authorList>
    </citation>
    <scope>NUCLEOTIDE SEQUENCE</scope>
    <source>
        <tissue evidence="11">Seedling</tissue>
    </source>
</reference>
<keyword evidence="3 8" id="KW-0964">Secreted</keyword>
<dbReference type="PROSITE" id="PS50843">
    <property type="entry name" value="EXPANSIN_CBD"/>
    <property type="match status" value="1"/>
</dbReference>
<dbReference type="ExpressionAtlas" id="A0A1D6LEA6">
    <property type="expression patterns" value="baseline"/>
</dbReference>
<dbReference type="PRINTS" id="PR01226">
    <property type="entry name" value="EXPANSIN"/>
</dbReference>
<dbReference type="InterPro" id="IPR007112">
    <property type="entry name" value="Expansin/allergen_DPBB_dom"/>
</dbReference>
<dbReference type="InterPro" id="IPR036908">
    <property type="entry name" value="RlpA-like_sf"/>
</dbReference>
<evidence type="ECO:0000256" key="7">
    <source>
        <dbReference type="ARBA" id="ARBA00023316"/>
    </source>
</evidence>
<dbReference type="InterPro" id="IPR009009">
    <property type="entry name" value="RlpA-like_DPBB"/>
</dbReference>
<dbReference type="InterPro" id="IPR007118">
    <property type="entry name" value="Expan_Lol_pI"/>
</dbReference>
<dbReference type="SUPFAM" id="SSF49590">
    <property type="entry name" value="PHL pollen allergen"/>
    <property type="match status" value="1"/>
</dbReference>
<protein>
    <recommendedName>
        <fullName evidence="8">Expansin</fullName>
    </recommendedName>
</protein>